<evidence type="ECO:0000313" key="4">
    <source>
        <dbReference type="Proteomes" id="UP001607302"/>
    </source>
</evidence>
<dbReference type="Gene3D" id="1.25.40.10">
    <property type="entry name" value="Tetratricopeptide repeat domain"/>
    <property type="match status" value="3"/>
</dbReference>
<comment type="caution">
    <text evidence="3">The sequence shown here is derived from an EMBL/GenBank/DDBJ whole genome shotgun (WGS) entry which is preliminary data.</text>
</comment>
<dbReference type="EMBL" id="JAUDFV010000141">
    <property type="protein sequence ID" value="KAL2722850.1"/>
    <property type="molecule type" value="Genomic_DNA"/>
</dbReference>
<sequence length="596" mass="70089">MMISTKVNILPVKSILGYVNYNNNRYKWEKLKIYSYNFRTYYRNNNVNNIFHSKINLQHRSCIPTSDRKFCTKNEPKKVDVFGDIGYVKYDKVKMDKEEEEEEKFQDNIARIPRRLKPSKGQYAEKIKSYISNGDLLSALDVLKLVRENRDKPTYFMYNLLIRAYALQGDIKQCFNLYNKMKKDRLKPTDATYTSLFNACAESNDKSIALEKLNKLRLNLYEIGYLMNETHYNTLVKAYSRHNYITEAFQVVDEMRDKRIPIKEITYNSLLNAAISDKQAGMRHTLIIWHLMKKYRIKPSLITYNLLFRAMRDTKFGNYKINDILMPELTNTELSISEGSRPNLLSRPPVISTLPISIKIKNKNVEYILSPETYLNDIFENNRFILFGGLENVLQMMKEDDVTPNEVTASLLLNLIPNTTDIENLFLQNLENKKIKLDIDFYNMLIKRRSLRKEYNSAKKVLEEIQRKHMVPNIMTFGVLAMGCIRSKEAHELLEGLEIVGYVPNVVILGTLISNACHAVNTNYVIEMIHYMKVNRITPNEQILMYLNKYEQTLSKMQLSKGYKLKKQLALKKELDNFTREYFQWKQQLDDKCVIK</sequence>
<dbReference type="InterPro" id="IPR051222">
    <property type="entry name" value="PPR/CCM1_RNA-binding"/>
</dbReference>
<gene>
    <name evidence="3" type="ORF">V1478_009713</name>
</gene>
<evidence type="ECO:0000256" key="2">
    <source>
        <dbReference type="PROSITE-ProRule" id="PRU00708"/>
    </source>
</evidence>
<proteinExistence type="predicted"/>
<evidence type="ECO:0000313" key="3">
    <source>
        <dbReference type="EMBL" id="KAL2722850.1"/>
    </source>
</evidence>
<feature type="repeat" description="PPR" evidence="2">
    <location>
        <begin position="228"/>
        <end position="262"/>
    </location>
</feature>
<accession>A0ABD2AQR3</accession>
<reference evidence="3 4" key="1">
    <citation type="journal article" date="2024" name="Ann. Entomol. Soc. Am.">
        <title>Genomic analyses of the southern and eastern yellowjacket wasps (Hymenoptera: Vespidae) reveal evolutionary signatures of social life.</title>
        <authorList>
            <person name="Catto M.A."/>
            <person name="Caine P.B."/>
            <person name="Orr S.E."/>
            <person name="Hunt B.G."/>
            <person name="Goodisman M.A.D."/>
        </authorList>
    </citation>
    <scope>NUCLEOTIDE SEQUENCE [LARGE SCALE GENOMIC DNA]</scope>
    <source>
        <strain evidence="3">233</strain>
        <tissue evidence="3">Head and thorax</tissue>
    </source>
</reference>
<dbReference type="InterPro" id="IPR002885">
    <property type="entry name" value="PPR_rpt"/>
</dbReference>
<dbReference type="Pfam" id="PF13041">
    <property type="entry name" value="PPR_2"/>
    <property type="match status" value="2"/>
</dbReference>
<keyword evidence="4" id="KW-1185">Reference proteome</keyword>
<dbReference type="AlphaFoldDB" id="A0ABD2AQR3"/>
<dbReference type="Proteomes" id="UP001607302">
    <property type="component" value="Unassembled WGS sequence"/>
</dbReference>
<name>A0ABD2AQR3_VESSQ</name>
<dbReference type="NCBIfam" id="TIGR00756">
    <property type="entry name" value="PPR"/>
    <property type="match status" value="2"/>
</dbReference>
<dbReference type="PANTHER" id="PTHR47942">
    <property type="entry name" value="TETRATRICOPEPTIDE REPEAT (TPR)-LIKE SUPERFAMILY PROTEIN-RELATED"/>
    <property type="match status" value="1"/>
</dbReference>
<organism evidence="3 4">
    <name type="scientific">Vespula squamosa</name>
    <name type="common">Southern yellow jacket</name>
    <name type="synonym">Wasp</name>
    <dbReference type="NCBI Taxonomy" id="30214"/>
    <lineage>
        <taxon>Eukaryota</taxon>
        <taxon>Metazoa</taxon>
        <taxon>Ecdysozoa</taxon>
        <taxon>Arthropoda</taxon>
        <taxon>Hexapoda</taxon>
        <taxon>Insecta</taxon>
        <taxon>Pterygota</taxon>
        <taxon>Neoptera</taxon>
        <taxon>Endopterygota</taxon>
        <taxon>Hymenoptera</taxon>
        <taxon>Apocrita</taxon>
        <taxon>Aculeata</taxon>
        <taxon>Vespoidea</taxon>
        <taxon>Vespidae</taxon>
        <taxon>Vespinae</taxon>
        <taxon>Vespula</taxon>
    </lineage>
</organism>
<dbReference type="InterPro" id="IPR011990">
    <property type="entry name" value="TPR-like_helical_dom_sf"/>
</dbReference>
<evidence type="ECO:0008006" key="5">
    <source>
        <dbReference type="Google" id="ProtNLM"/>
    </source>
</evidence>
<keyword evidence="1" id="KW-0677">Repeat</keyword>
<evidence type="ECO:0000256" key="1">
    <source>
        <dbReference type="ARBA" id="ARBA00022737"/>
    </source>
</evidence>
<dbReference type="PANTHER" id="PTHR47942:SF63">
    <property type="entry name" value="PENTATRICOPEPTIDE REPEAT-CONTAINING PROTEIN"/>
    <property type="match status" value="1"/>
</dbReference>
<dbReference type="PROSITE" id="PS51375">
    <property type="entry name" value="PPR"/>
    <property type="match status" value="2"/>
</dbReference>
<protein>
    <recommendedName>
        <fullName evidence="5">Pentatricopeptide repeat-containing protein</fullName>
    </recommendedName>
</protein>
<feature type="repeat" description="PPR" evidence="2">
    <location>
        <begin position="154"/>
        <end position="188"/>
    </location>
</feature>
<dbReference type="Pfam" id="PF13812">
    <property type="entry name" value="PPR_3"/>
    <property type="match status" value="1"/>
</dbReference>